<dbReference type="Gene3D" id="4.10.240.10">
    <property type="entry name" value="Zn(2)-C6 fungal-type DNA-binding domain"/>
    <property type="match status" value="1"/>
</dbReference>
<evidence type="ECO:0000256" key="3">
    <source>
        <dbReference type="ARBA" id="ARBA00023015"/>
    </source>
</evidence>
<evidence type="ECO:0000313" key="9">
    <source>
        <dbReference type="Proteomes" id="UP000803884"/>
    </source>
</evidence>
<dbReference type="InterPro" id="IPR001138">
    <property type="entry name" value="Zn2Cys6_DnaBD"/>
</dbReference>
<accession>A0AB34KTI5</accession>
<dbReference type="SUPFAM" id="SSF57701">
    <property type="entry name" value="Zn2/Cys6 DNA-binding domain"/>
    <property type="match status" value="1"/>
</dbReference>
<dbReference type="InterPro" id="IPR021858">
    <property type="entry name" value="Fun_TF"/>
</dbReference>
<evidence type="ECO:0000256" key="2">
    <source>
        <dbReference type="ARBA" id="ARBA00022833"/>
    </source>
</evidence>
<name>A0AB34KTI5_9PEZI</name>
<evidence type="ECO:0000256" key="5">
    <source>
        <dbReference type="ARBA" id="ARBA00023163"/>
    </source>
</evidence>
<dbReference type="CDD" id="cd00067">
    <property type="entry name" value="GAL4"/>
    <property type="match status" value="1"/>
</dbReference>
<sequence length="570" mass="62784">MSACSIALTPANPSRRGRSKVKTGCRTCKARKVKCDERFPACHRCVSTGRVCDGYGIWGGGGNSYGERYAKAQSNSPPDSSTLTVPIVPRVSSRPGLSNASERAYFDWFHGQSAGKWPGIFGSGFWDTLVLQASVSEPAILHAVLALSCAHRSSSIAGSTRRSLTSASPDKHEQFCLRQYSSAISGLKPHFMSNSKASIRVALIACIVFTCLEFVRGHYQTGKNHFYNGLRLLGQLRVLSGNAHLTECPSMSKSEQSVDNWLAEQFARLHLQARLFGQKPISSPTATPERFPVQPVSFNSPSHARKCLDQLISKTSALAERHRASRPHTLPSADTLQQQARIQHALAAWLSAYEASATPAVKRDIVSAMGYKILHSYYLVAHVTASTCLRLDGEMAFDCFTDDFRTIMRNSFQLGEIVFNDGPGTKWEHNPAVPPIVADMGWITPLYFVALKCRVREVRMEAVRFLEHGDCKEGIWDAALAASVAREVMAVEEEGLGRADSVGCGKAEMDEEEAKMPPERNRIHDVEIVLPEGPEGELGIVCKRRVGEGQVETIERYRDAISRKWSGRKV</sequence>
<keyword evidence="1" id="KW-0479">Metal-binding</keyword>
<dbReference type="PANTHER" id="PTHR36206">
    <property type="entry name" value="ASPERCRYPTIN BIOSYNTHESIS CLUSTER-SPECIFIC TRANSCRIPTION REGULATOR ATNN-RELATED"/>
    <property type="match status" value="1"/>
</dbReference>
<evidence type="ECO:0000313" key="8">
    <source>
        <dbReference type="EMBL" id="KAL1586645.1"/>
    </source>
</evidence>
<keyword evidence="5" id="KW-0804">Transcription</keyword>
<keyword evidence="4" id="KW-0238">DNA-binding</keyword>
<organism evidence="8 9">
    <name type="scientific">Cladosporium halotolerans</name>
    <dbReference type="NCBI Taxonomy" id="1052096"/>
    <lineage>
        <taxon>Eukaryota</taxon>
        <taxon>Fungi</taxon>
        <taxon>Dikarya</taxon>
        <taxon>Ascomycota</taxon>
        <taxon>Pezizomycotina</taxon>
        <taxon>Dothideomycetes</taxon>
        <taxon>Dothideomycetidae</taxon>
        <taxon>Cladosporiales</taxon>
        <taxon>Cladosporiaceae</taxon>
        <taxon>Cladosporium</taxon>
    </lineage>
</organism>
<keyword evidence="9" id="KW-1185">Reference proteome</keyword>
<dbReference type="PROSITE" id="PS00463">
    <property type="entry name" value="ZN2_CY6_FUNGAL_1"/>
    <property type="match status" value="1"/>
</dbReference>
<dbReference type="Proteomes" id="UP000803884">
    <property type="component" value="Unassembled WGS sequence"/>
</dbReference>
<comment type="caution">
    <text evidence="8">The sequence shown here is derived from an EMBL/GenBank/DDBJ whole genome shotgun (WGS) entry which is preliminary data.</text>
</comment>
<dbReference type="GO" id="GO:0003677">
    <property type="term" value="F:DNA binding"/>
    <property type="evidence" value="ECO:0007669"/>
    <property type="project" value="UniProtKB-KW"/>
</dbReference>
<dbReference type="RefSeq" id="XP_069229750.1">
    <property type="nucleotide sequence ID" value="XM_069373131.1"/>
</dbReference>
<evidence type="ECO:0000256" key="1">
    <source>
        <dbReference type="ARBA" id="ARBA00022723"/>
    </source>
</evidence>
<keyword evidence="6" id="KW-0539">Nucleus</keyword>
<dbReference type="AlphaFoldDB" id="A0AB34KTI5"/>
<dbReference type="EMBL" id="JAAQHG020000013">
    <property type="protein sequence ID" value="KAL1586645.1"/>
    <property type="molecule type" value="Genomic_DNA"/>
</dbReference>
<proteinExistence type="predicted"/>
<dbReference type="PROSITE" id="PS50048">
    <property type="entry name" value="ZN2_CY6_FUNGAL_2"/>
    <property type="match status" value="1"/>
</dbReference>
<protein>
    <recommendedName>
        <fullName evidence="7">Zn(2)-C6 fungal-type domain-containing protein</fullName>
    </recommendedName>
</protein>
<gene>
    <name evidence="8" type="ORF">WHR41_04525</name>
</gene>
<evidence type="ECO:0000256" key="4">
    <source>
        <dbReference type="ARBA" id="ARBA00023125"/>
    </source>
</evidence>
<reference evidence="8 9" key="1">
    <citation type="journal article" date="2020" name="Microbiol. Resour. Announc.">
        <title>Draft Genome Sequence of a Cladosporium Species Isolated from the Mesophotic Ascidian Didemnum maculosum.</title>
        <authorList>
            <person name="Gioti A."/>
            <person name="Siaperas R."/>
            <person name="Nikolaivits E."/>
            <person name="Le Goff G."/>
            <person name="Ouazzani J."/>
            <person name="Kotoulas G."/>
            <person name="Topakas E."/>
        </authorList>
    </citation>
    <scope>NUCLEOTIDE SEQUENCE [LARGE SCALE GENOMIC DNA]</scope>
    <source>
        <strain evidence="8 9">TM138-S3</strain>
    </source>
</reference>
<dbReference type="SMART" id="SM00066">
    <property type="entry name" value="GAL4"/>
    <property type="match status" value="1"/>
</dbReference>
<dbReference type="InterPro" id="IPR052360">
    <property type="entry name" value="Transcr_Regulatory_Proteins"/>
</dbReference>
<dbReference type="Pfam" id="PF11951">
    <property type="entry name" value="Fungal_trans_2"/>
    <property type="match status" value="1"/>
</dbReference>
<dbReference type="GO" id="GO:0008270">
    <property type="term" value="F:zinc ion binding"/>
    <property type="evidence" value="ECO:0007669"/>
    <property type="project" value="InterPro"/>
</dbReference>
<feature type="domain" description="Zn(2)-C6 fungal-type" evidence="7">
    <location>
        <begin position="24"/>
        <end position="52"/>
    </location>
</feature>
<evidence type="ECO:0000259" key="7">
    <source>
        <dbReference type="PROSITE" id="PS50048"/>
    </source>
</evidence>
<dbReference type="PANTHER" id="PTHR36206:SF16">
    <property type="entry name" value="TRANSCRIPTION FACTOR DOMAIN-CONTAINING PROTEIN-RELATED"/>
    <property type="match status" value="1"/>
</dbReference>
<dbReference type="GeneID" id="96005969"/>
<evidence type="ECO:0000256" key="6">
    <source>
        <dbReference type="ARBA" id="ARBA00023242"/>
    </source>
</evidence>
<keyword evidence="2" id="KW-0862">Zinc</keyword>
<keyword evidence="3" id="KW-0805">Transcription regulation</keyword>
<dbReference type="Pfam" id="PF00172">
    <property type="entry name" value="Zn_clus"/>
    <property type="match status" value="1"/>
</dbReference>
<dbReference type="GO" id="GO:0000981">
    <property type="term" value="F:DNA-binding transcription factor activity, RNA polymerase II-specific"/>
    <property type="evidence" value="ECO:0007669"/>
    <property type="project" value="InterPro"/>
</dbReference>
<dbReference type="InterPro" id="IPR036864">
    <property type="entry name" value="Zn2-C6_fun-type_DNA-bd_sf"/>
</dbReference>